<name>A0AAU7ZU26_9BACT</name>
<dbReference type="RefSeq" id="WP_353065775.1">
    <property type="nucleotide sequence ID" value="NZ_CP132942.1"/>
</dbReference>
<dbReference type="KEGG" id="tpsc:RBB77_06520"/>
<dbReference type="InterPro" id="IPR023430">
    <property type="entry name" value="Pept_HybD-like_dom_sf"/>
</dbReference>
<organism evidence="5">
    <name type="scientific">Tunturiibacter psychrotolerans</name>
    <dbReference type="NCBI Taxonomy" id="3069686"/>
    <lineage>
        <taxon>Bacteria</taxon>
        <taxon>Pseudomonadati</taxon>
        <taxon>Acidobacteriota</taxon>
        <taxon>Terriglobia</taxon>
        <taxon>Terriglobales</taxon>
        <taxon>Acidobacteriaceae</taxon>
        <taxon>Tunturiibacter</taxon>
    </lineage>
</organism>
<evidence type="ECO:0000256" key="1">
    <source>
        <dbReference type="ARBA" id="ARBA00006814"/>
    </source>
</evidence>
<dbReference type="Pfam" id="PF01750">
    <property type="entry name" value="HycI"/>
    <property type="match status" value="1"/>
</dbReference>
<dbReference type="PRINTS" id="PR00446">
    <property type="entry name" value="HYDRGNUPTAKE"/>
</dbReference>
<evidence type="ECO:0000313" key="5">
    <source>
        <dbReference type="EMBL" id="XCB34539.1"/>
    </source>
</evidence>
<dbReference type="GO" id="GO:0008047">
    <property type="term" value="F:enzyme activator activity"/>
    <property type="evidence" value="ECO:0007669"/>
    <property type="project" value="InterPro"/>
</dbReference>
<dbReference type="NCBIfam" id="TIGR00072">
    <property type="entry name" value="hydrog_prot"/>
    <property type="match status" value="1"/>
</dbReference>
<accession>A0AAU7ZU26</accession>
<sequence length="280" mass="30805">MNQWEWNVLEEKEQVDYVVIGEAEVRKGSRVRLHPHEGGDIFDLALRGQIATVESIEQDYEGQQHICVVLEDDPGRDLGMMRQPGHRFFFKLTEIEPLPEEEQHERKKALPPSILIAGIGNIFLGDDGFGVEVVRQLADRISPDSVRIVDFGIRGLDLVYALQYGYETAILIDAYPHGQTPGTVSVVELDANEAADSTGNVLEPHNMHPMNVLRMARSMHGPLKRVLLVGCEPATLGGDEGCMGLSEPVEAAVAEAVNATEALVKRILEGESIPGSHQSQ</sequence>
<dbReference type="InterPro" id="IPR000671">
    <property type="entry name" value="Peptidase_A31"/>
</dbReference>
<keyword evidence="2 5" id="KW-0645">Protease</keyword>
<proteinExistence type="inferred from homology"/>
<dbReference type="GO" id="GO:0004190">
    <property type="term" value="F:aspartic-type endopeptidase activity"/>
    <property type="evidence" value="ECO:0007669"/>
    <property type="project" value="UniProtKB-KW"/>
</dbReference>
<protein>
    <submittedName>
        <fullName evidence="5">Hydrogenase maturation protease</fullName>
    </submittedName>
</protein>
<evidence type="ECO:0000256" key="3">
    <source>
        <dbReference type="ARBA" id="ARBA00022750"/>
    </source>
</evidence>
<dbReference type="PANTHER" id="PTHR30302:SF1">
    <property type="entry name" value="HYDROGENASE 2 MATURATION PROTEASE"/>
    <property type="match status" value="1"/>
</dbReference>
<dbReference type="GO" id="GO:0016485">
    <property type="term" value="P:protein processing"/>
    <property type="evidence" value="ECO:0007669"/>
    <property type="project" value="TreeGrafter"/>
</dbReference>
<keyword evidence="4" id="KW-0378">Hydrolase</keyword>
<keyword evidence="3" id="KW-0064">Aspartyl protease</keyword>
<dbReference type="AlphaFoldDB" id="A0AAU7ZU26"/>
<dbReference type="EMBL" id="CP132942">
    <property type="protein sequence ID" value="XCB34539.1"/>
    <property type="molecule type" value="Genomic_DNA"/>
</dbReference>
<evidence type="ECO:0000256" key="4">
    <source>
        <dbReference type="ARBA" id="ARBA00022801"/>
    </source>
</evidence>
<reference evidence="5" key="1">
    <citation type="submission" date="2023-08" db="EMBL/GenBank/DDBJ databases">
        <authorList>
            <person name="Messyasz A."/>
            <person name="Mannisto M.K."/>
            <person name="Kerkhof L.J."/>
            <person name="Haggblom M."/>
        </authorList>
    </citation>
    <scope>NUCLEOTIDE SEQUENCE</scope>
    <source>
        <strain evidence="5">X5P6</strain>
    </source>
</reference>
<reference evidence="5" key="2">
    <citation type="journal article" date="2024" name="Environ. Microbiol.">
        <title>Genome analysis and description of Tunturibacter gen. nov. expands the diversity of Terriglobia in tundra soils.</title>
        <authorList>
            <person name="Messyasz A."/>
            <person name="Mannisto M.K."/>
            <person name="Kerkhof L.J."/>
            <person name="Haggblom M.M."/>
        </authorList>
    </citation>
    <scope>NUCLEOTIDE SEQUENCE</scope>
    <source>
        <strain evidence="5">X5P6</strain>
    </source>
</reference>
<dbReference type="SUPFAM" id="SSF53163">
    <property type="entry name" value="HybD-like"/>
    <property type="match status" value="1"/>
</dbReference>
<evidence type="ECO:0000256" key="2">
    <source>
        <dbReference type="ARBA" id="ARBA00022670"/>
    </source>
</evidence>
<comment type="similarity">
    <text evidence="1">Belongs to the peptidase A31 family.</text>
</comment>
<gene>
    <name evidence="5" type="ORF">RBB77_06520</name>
</gene>
<dbReference type="Gene3D" id="3.40.50.1450">
    <property type="entry name" value="HybD-like"/>
    <property type="match status" value="1"/>
</dbReference>
<dbReference type="PANTHER" id="PTHR30302">
    <property type="entry name" value="HYDROGENASE 1 MATURATION PROTEASE"/>
    <property type="match status" value="1"/>
</dbReference>